<organism evidence="2 3">
    <name type="scientific">Trichoderma harzianum</name>
    <name type="common">Hypocrea lixii</name>
    <dbReference type="NCBI Taxonomy" id="5544"/>
    <lineage>
        <taxon>Eukaryota</taxon>
        <taxon>Fungi</taxon>
        <taxon>Dikarya</taxon>
        <taxon>Ascomycota</taxon>
        <taxon>Pezizomycotina</taxon>
        <taxon>Sordariomycetes</taxon>
        <taxon>Hypocreomycetidae</taxon>
        <taxon>Hypocreales</taxon>
        <taxon>Hypocreaceae</taxon>
        <taxon>Trichoderma</taxon>
    </lineage>
</organism>
<comment type="caution">
    <text evidence="2">The sequence shown here is derived from an EMBL/GenBank/DDBJ whole genome shotgun (WGS) entry which is preliminary data.</text>
</comment>
<reference evidence="3" key="1">
    <citation type="journal article" date="2015" name="Genome Announc.">
        <title>Draft whole-genome sequence of the biocontrol agent Trichoderma harzianum T6776.</title>
        <authorList>
            <person name="Baroncelli R."/>
            <person name="Piaggeschi G."/>
            <person name="Fiorini L."/>
            <person name="Bertolini E."/>
            <person name="Zapparata A."/>
            <person name="Pe M.E."/>
            <person name="Sarrocco S."/>
            <person name="Vannacci G."/>
        </authorList>
    </citation>
    <scope>NUCLEOTIDE SEQUENCE [LARGE SCALE GENOMIC DNA]</scope>
    <source>
        <strain evidence="3">T6776</strain>
    </source>
</reference>
<gene>
    <name evidence="2" type="ORF">THAR02_10846</name>
</gene>
<dbReference type="Proteomes" id="UP000034112">
    <property type="component" value="Unassembled WGS sequence"/>
</dbReference>
<dbReference type="EMBL" id="JOKZ01000653">
    <property type="protein sequence ID" value="KKO97046.1"/>
    <property type="molecule type" value="Genomic_DNA"/>
</dbReference>
<proteinExistence type="predicted"/>
<name>A0A0F9Z944_TRIHA</name>
<evidence type="ECO:0000313" key="3">
    <source>
        <dbReference type="Proteomes" id="UP000034112"/>
    </source>
</evidence>
<protein>
    <submittedName>
        <fullName evidence="2">Uncharacterized protein</fullName>
    </submittedName>
</protein>
<feature type="region of interest" description="Disordered" evidence="1">
    <location>
        <begin position="1"/>
        <end position="40"/>
    </location>
</feature>
<evidence type="ECO:0000256" key="1">
    <source>
        <dbReference type="SAM" id="MobiDB-lite"/>
    </source>
</evidence>
<accession>A0A0F9Z944</accession>
<sequence>LSLPNLHHLPHLRTTHPIPSPLHQINPPSPRNISSNLIQPPLSQPPHILPLLLLPSPLIIRPHRNPQPRPLKKRPQRRPHAPIPIEHLFRLLPVRRRIHPALPNRPRLVVEIRHLRNRQINLRLDIPQTPQQIPSKTLHHPQPHRETRRLGRFVRIVHAQQQHQSRPLRGRRSPLQRRPRHFCVCPGRWIETRIENH</sequence>
<dbReference type="AlphaFoldDB" id="A0A0F9Z944"/>
<feature type="non-terminal residue" evidence="2">
    <location>
        <position position="1"/>
    </location>
</feature>
<evidence type="ECO:0000313" key="2">
    <source>
        <dbReference type="EMBL" id="KKO97046.1"/>
    </source>
</evidence>